<gene>
    <name evidence="2" type="ORF">EO246_10235</name>
</gene>
<feature type="region of interest" description="Disordered" evidence="1">
    <location>
        <begin position="129"/>
        <end position="148"/>
    </location>
</feature>
<dbReference type="Proteomes" id="UP000285859">
    <property type="component" value="Unassembled WGS sequence"/>
</dbReference>
<proteinExistence type="predicted"/>
<feature type="compositionally biased region" description="Low complexity" evidence="1">
    <location>
        <begin position="134"/>
        <end position="146"/>
    </location>
</feature>
<accession>A0A443L8Y2</accession>
<dbReference type="AlphaFoldDB" id="A0A443L8Y2"/>
<evidence type="ECO:0000256" key="1">
    <source>
        <dbReference type="SAM" id="MobiDB-lite"/>
    </source>
</evidence>
<dbReference type="Pfam" id="PF13730">
    <property type="entry name" value="HTH_36"/>
    <property type="match status" value="1"/>
</dbReference>
<dbReference type="EMBL" id="SAXH01000018">
    <property type="protein sequence ID" value="RWR45558.1"/>
    <property type="molecule type" value="Genomic_DNA"/>
</dbReference>
<name>A0A443L8Y2_9LACT</name>
<evidence type="ECO:0000313" key="2">
    <source>
        <dbReference type="EMBL" id="RWR45558.1"/>
    </source>
</evidence>
<dbReference type="SUPFAM" id="SSF46785">
    <property type="entry name" value="Winged helix' DNA-binding domain"/>
    <property type="match status" value="1"/>
</dbReference>
<organism evidence="2 3">
    <name type="scientific">Lactococcus lactis</name>
    <dbReference type="NCBI Taxonomy" id="1358"/>
    <lineage>
        <taxon>Bacteria</taxon>
        <taxon>Bacillati</taxon>
        <taxon>Bacillota</taxon>
        <taxon>Bacilli</taxon>
        <taxon>Lactobacillales</taxon>
        <taxon>Streptococcaceae</taxon>
        <taxon>Lactococcus</taxon>
    </lineage>
</organism>
<dbReference type="RefSeq" id="WP_128267999.1">
    <property type="nucleotide sequence ID" value="NZ_JACCJA010000018.1"/>
</dbReference>
<dbReference type="InterPro" id="IPR036390">
    <property type="entry name" value="WH_DNA-bd_sf"/>
</dbReference>
<dbReference type="Gene3D" id="1.10.10.10">
    <property type="entry name" value="Winged helix-like DNA-binding domain superfamily/Winged helix DNA-binding domain"/>
    <property type="match status" value="1"/>
</dbReference>
<reference evidence="2 3" key="1">
    <citation type="submission" date="2019-01" db="EMBL/GenBank/DDBJ databases">
        <title>Whole genome sequence of Lactococcus lactis isolated from cow milk.</title>
        <authorList>
            <person name="Sundararaman A."/>
            <person name="Tamang J.-P."/>
            <person name="Halami P."/>
        </authorList>
    </citation>
    <scope>NUCLEOTIDE SEQUENCE [LARGE SCALE GENOMIC DNA]</scope>
    <source>
        <strain evidence="2 3">C2D</strain>
    </source>
</reference>
<protein>
    <submittedName>
        <fullName evidence="2">Helix-turn-helix domain-containing protein</fullName>
    </submittedName>
</protein>
<sequence length="249" mass="28197">MSTEKDSKFGGVNYYVVIHGQILHDNRLTPLARLIYGEISALANIHGFAWISNGKLAEKYNVKKGTISSSISKLQELGYITSKLIYKEDSKEVEQRNLYVNPITNETGTLCEKNGIGYTEKNAEGILKNRKDNNTSNNTMNNTNNNIADKSADSVLDDRFERLWKLYPRKAGNKKKAKAAYKKAVKNGTTDETIKNGIMNLINERRDITYIPHGQTWFCGERWDDQPIVPSNQQPAESKNYIGLEDLPF</sequence>
<evidence type="ECO:0000313" key="3">
    <source>
        <dbReference type="Proteomes" id="UP000285859"/>
    </source>
</evidence>
<dbReference type="InterPro" id="IPR036388">
    <property type="entry name" value="WH-like_DNA-bd_sf"/>
</dbReference>
<comment type="caution">
    <text evidence="2">The sequence shown here is derived from an EMBL/GenBank/DDBJ whole genome shotgun (WGS) entry which is preliminary data.</text>
</comment>